<feature type="domain" description="Reverse transcriptase" evidence="4">
    <location>
        <begin position="1118"/>
        <end position="1378"/>
    </location>
</feature>
<dbReference type="EMBL" id="BMAW01073316">
    <property type="protein sequence ID" value="GFT87248.1"/>
    <property type="molecule type" value="Genomic_DNA"/>
</dbReference>
<feature type="compositionally biased region" description="Low complexity" evidence="2">
    <location>
        <begin position="446"/>
        <end position="457"/>
    </location>
</feature>
<dbReference type="InterPro" id="IPR043502">
    <property type="entry name" value="DNA/RNA_pol_sf"/>
</dbReference>
<feature type="compositionally biased region" description="Low complexity" evidence="2">
    <location>
        <begin position="1"/>
        <end position="13"/>
    </location>
</feature>
<dbReference type="PANTHER" id="PTHR19446">
    <property type="entry name" value="REVERSE TRANSCRIPTASES"/>
    <property type="match status" value="1"/>
</dbReference>
<evidence type="ECO:0000313" key="5">
    <source>
        <dbReference type="EMBL" id="GFT87248.1"/>
    </source>
</evidence>
<dbReference type="PROSITE" id="PS00028">
    <property type="entry name" value="ZINC_FINGER_C2H2_1"/>
    <property type="match status" value="2"/>
</dbReference>
<dbReference type="PROSITE" id="PS50878">
    <property type="entry name" value="RT_POL"/>
    <property type="match status" value="1"/>
</dbReference>
<evidence type="ECO:0000313" key="6">
    <source>
        <dbReference type="Proteomes" id="UP000887013"/>
    </source>
</evidence>
<feature type="compositionally biased region" description="Polar residues" evidence="2">
    <location>
        <begin position="242"/>
        <end position="258"/>
    </location>
</feature>
<dbReference type="Pfam" id="PF00078">
    <property type="entry name" value="RVT_1"/>
    <property type="match status" value="1"/>
</dbReference>
<keyword evidence="1" id="KW-0863">Zinc-finger</keyword>
<proteinExistence type="predicted"/>
<accession>A0A8X6U6T4</accession>
<keyword evidence="1" id="KW-0862">Zinc</keyword>
<dbReference type="GO" id="GO:0008270">
    <property type="term" value="F:zinc ion binding"/>
    <property type="evidence" value="ECO:0007669"/>
    <property type="project" value="UniProtKB-KW"/>
</dbReference>
<feature type="region of interest" description="Disordered" evidence="2">
    <location>
        <begin position="526"/>
        <end position="549"/>
    </location>
</feature>
<gene>
    <name evidence="5" type="primary">pol</name>
    <name evidence="5" type="ORF">NPIL_433491</name>
</gene>
<name>A0A8X6U6T4_NEPPI</name>
<dbReference type="Proteomes" id="UP000887013">
    <property type="component" value="Unassembled WGS sequence"/>
</dbReference>
<dbReference type="InterPro" id="IPR000477">
    <property type="entry name" value="RT_dom"/>
</dbReference>
<protein>
    <submittedName>
        <fullName evidence="5">Retrovirus-related Pol polyprotein from type-2 retrotransposable element R2DM</fullName>
    </submittedName>
</protein>
<feature type="region of interest" description="Disordered" evidence="2">
    <location>
        <begin position="235"/>
        <end position="267"/>
    </location>
</feature>
<keyword evidence="6" id="KW-1185">Reference proteome</keyword>
<evidence type="ECO:0000256" key="2">
    <source>
        <dbReference type="SAM" id="MobiDB-lite"/>
    </source>
</evidence>
<feature type="region of interest" description="Disordered" evidence="2">
    <location>
        <begin position="1"/>
        <end position="41"/>
    </location>
</feature>
<feature type="region of interest" description="Disordered" evidence="2">
    <location>
        <begin position="1342"/>
        <end position="1364"/>
    </location>
</feature>
<comment type="caution">
    <text evidence="5">The sequence shown here is derived from an EMBL/GenBank/DDBJ whole genome shotgun (WGS) entry which is preliminary data.</text>
</comment>
<evidence type="ECO:0000259" key="4">
    <source>
        <dbReference type="PROSITE" id="PS50878"/>
    </source>
</evidence>
<dbReference type="GO" id="GO:0071897">
    <property type="term" value="P:DNA biosynthetic process"/>
    <property type="evidence" value="ECO:0007669"/>
    <property type="project" value="UniProtKB-ARBA"/>
</dbReference>
<reference evidence="5" key="1">
    <citation type="submission" date="2020-08" db="EMBL/GenBank/DDBJ databases">
        <title>Multicomponent nature underlies the extraordinary mechanical properties of spider dragline silk.</title>
        <authorList>
            <person name="Kono N."/>
            <person name="Nakamura H."/>
            <person name="Mori M."/>
            <person name="Yoshida Y."/>
            <person name="Ohtoshi R."/>
            <person name="Malay A.D."/>
            <person name="Moran D.A.P."/>
            <person name="Tomita M."/>
            <person name="Numata K."/>
            <person name="Arakawa K."/>
        </authorList>
    </citation>
    <scope>NUCLEOTIDE SEQUENCE</scope>
</reference>
<sequence length="1421" mass="159508">MDKSKTSFSSDTTAPSCSEMQREKTSNKDSSGTPIALRTRSTESQISYREAALLGLCKICNFKCTEPSKLRTHIINHRPNTKRRKALEAVDAICHSFETPKPNMSIYSSSPPSKTCLFDKFKNVYPEFFTEETTSSCAKLPSVSRITHKSPVNQSPILTPSDSKLISTMRSSSPLNDDIANVLNQIIQSVSSHIERSSILEQSTKSSFMATPTCVPRQDANVQFSKEYVNLSHSANKDLNKDNSYSQSEDPTVNSSKLPSGECGPFSSTPISSGVDLIHDNKIFSEKKSPVKDFEEIISSCCPDSNVASEIESLVKKLENYNSDRHSPDILDIIMPSSQDLSDDLLSSTPLTLTPRDFIISDTKNALPGPPIKPAFKKSSYAQAVKNILASCAYCEKKFYSTRSRDIHILDFHGPDNILNSNSSKSSSQIIIPVDSSEKINPPTQSGKKSSSRTSPSANPKFSKPPVKDRKILAIQDPIKKKIKPKLFPAVPEHRFFCRHCQDFFPSNSSLSEHLKLQHNIKVQTFRRSPKTSEIPISQEKSPPSSESTTILGQSSIIVPHVNDHQDLMCPVTATLKNFYVPDPNKIKVNDIKEASIVQNLSRRISTQDSSDSPLDPINVCADVHIPPTDLSQNSQSKSPPRICNICNYKAKNRNALKLHFYRKHKYKIIPPAPQFQDCNKEEISVLPSSGNCLPSIIANVPKKKLIDSDFVFPSSQQDLQDFVPPPVEFNINMPVDTSICNNNTDSNLISNKPFVSFNNSVLQYSFPVSNRMSCPIKDCAASFNTKNWFHTNTSIKRHLNVFHKQKPNKVTYHCSICDSMISKNPSKHGCLIKNLILPETFPDDDVWICPSCPEFSAVNPLAKQNHLAFHNRMKIKEQASKLVIPPSYKSTKKKKLKRVRQLADGLPGDIPLAPPIPFGENVEVQVDDPPPVIHAKIDIERVKILDSFCEPLDSLFEVDDIDEAMVKFENILQDLTVVLQEHYHLSVPSTSSSTQKKISKINPFDANNAQAVQKLYKWNRRRCIRNIVNPNSDRCQVPTSEVQKYFQTNWSPPRMVPKLLPPADSDLPPIVDLLSPETVASCLQGCENSAPGPDLITYAHWRNVDPRCFILSKIFNICLKFKAIPQYWKTSNCILLPKKGDLKELSNWRPISLSCTIYKLFTKCLARRLQDWCEMNNTLSSCQKGFTPFDGVVEHNFVIGQHLEVARRSHSESFLVWLDISNAFGSISHDVLFSAMAHMGIDSEFIQLIKNIYLNSSSKIFSVDGSTEPIPIRCGVKQGCPLSGILFNIAINEILLAVQKGNDKHSILAFADDLRQPASPVKNKVPSEEFVEGRKNWPRSVERRNEKEEGRATPRRVSDLHDPQKARKETLWAVLEHWKERRDKFRDKEQDERTLCLATHATQNSAVLACRSKTKEGTLL</sequence>
<dbReference type="OrthoDB" id="410104at2759"/>
<evidence type="ECO:0000259" key="3">
    <source>
        <dbReference type="PROSITE" id="PS50157"/>
    </source>
</evidence>
<feature type="domain" description="C2H2-type" evidence="3">
    <location>
        <begin position="496"/>
        <end position="519"/>
    </location>
</feature>
<dbReference type="SMART" id="SM00355">
    <property type="entry name" value="ZnF_C2H2"/>
    <property type="match status" value="6"/>
</dbReference>
<evidence type="ECO:0000256" key="1">
    <source>
        <dbReference type="PROSITE-ProRule" id="PRU00042"/>
    </source>
</evidence>
<dbReference type="PROSITE" id="PS50157">
    <property type="entry name" value="ZINC_FINGER_C2H2_2"/>
    <property type="match status" value="1"/>
</dbReference>
<dbReference type="InterPro" id="IPR013087">
    <property type="entry name" value="Znf_C2H2_type"/>
</dbReference>
<keyword evidence="1" id="KW-0479">Metal-binding</keyword>
<dbReference type="SUPFAM" id="SSF56672">
    <property type="entry name" value="DNA/RNA polymerases"/>
    <property type="match status" value="1"/>
</dbReference>
<organism evidence="5 6">
    <name type="scientific">Nephila pilipes</name>
    <name type="common">Giant wood spider</name>
    <name type="synonym">Nephila maculata</name>
    <dbReference type="NCBI Taxonomy" id="299642"/>
    <lineage>
        <taxon>Eukaryota</taxon>
        <taxon>Metazoa</taxon>
        <taxon>Ecdysozoa</taxon>
        <taxon>Arthropoda</taxon>
        <taxon>Chelicerata</taxon>
        <taxon>Arachnida</taxon>
        <taxon>Araneae</taxon>
        <taxon>Araneomorphae</taxon>
        <taxon>Entelegynae</taxon>
        <taxon>Araneoidea</taxon>
        <taxon>Nephilidae</taxon>
        <taxon>Nephila</taxon>
    </lineage>
</organism>
<feature type="compositionally biased region" description="Polar residues" evidence="2">
    <location>
        <begin position="535"/>
        <end position="549"/>
    </location>
</feature>
<dbReference type="CDD" id="cd01650">
    <property type="entry name" value="RT_nLTR_like"/>
    <property type="match status" value="1"/>
</dbReference>
<feature type="region of interest" description="Disordered" evidence="2">
    <location>
        <begin position="433"/>
        <end position="470"/>
    </location>
</feature>